<protein>
    <recommendedName>
        <fullName evidence="2">Right handed beta helix domain-containing protein</fullName>
    </recommendedName>
</protein>
<dbReference type="Gene3D" id="2.60.120.260">
    <property type="entry name" value="Galactose-binding domain-like"/>
    <property type="match status" value="1"/>
</dbReference>
<dbReference type="AlphaFoldDB" id="X1B4Q6"/>
<gene>
    <name evidence="1" type="ORF">S01H4_46276</name>
</gene>
<dbReference type="InterPro" id="IPR011050">
    <property type="entry name" value="Pectin_lyase_fold/virulence"/>
</dbReference>
<dbReference type="Gene3D" id="2.160.20.10">
    <property type="entry name" value="Single-stranded right-handed beta-helix, Pectin lyase-like"/>
    <property type="match status" value="1"/>
</dbReference>
<name>X1B4Q6_9ZZZZ</name>
<evidence type="ECO:0008006" key="2">
    <source>
        <dbReference type="Google" id="ProtNLM"/>
    </source>
</evidence>
<sequence>KVQNTTNVASTGGGGISCIEGNPVILNNIIMLNQARYAAGIMLYRSGVILRNNIICQNAGGQDYGGGGIVMEGNGPGPKIMENNTIVANAAFGDGFYGGRAGGLLVFKTSLTARNNIIWGNIQNNGGQIYVHNERTYVDFTYNDIEGGLDGEGNINTPPEFFRTHFKLSYNSPCIDAGTPDTNYNDPVSQSDRTIANNPAKGGLRNDLGSYGGPGCIDMMVPDILIPEASYGGIPFQIPGKIEAEAFDWGSEGKAYHDIDNLNHGGMYRIIGVDIDTSM</sequence>
<accession>X1B4Q6</accession>
<dbReference type="EMBL" id="BART01025842">
    <property type="protein sequence ID" value="GAG90709.1"/>
    <property type="molecule type" value="Genomic_DNA"/>
</dbReference>
<dbReference type="SUPFAM" id="SSF51126">
    <property type="entry name" value="Pectin lyase-like"/>
    <property type="match status" value="1"/>
</dbReference>
<evidence type="ECO:0000313" key="1">
    <source>
        <dbReference type="EMBL" id="GAG90709.1"/>
    </source>
</evidence>
<feature type="non-terminal residue" evidence="1">
    <location>
        <position position="279"/>
    </location>
</feature>
<proteinExistence type="predicted"/>
<feature type="non-terminal residue" evidence="1">
    <location>
        <position position="1"/>
    </location>
</feature>
<dbReference type="InterPro" id="IPR012334">
    <property type="entry name" value="Pectin_lyas_fold"/>
</dbReference>
<reference evidence="1" key="1">
    <citation type="journal article" date="2014" name="Front. Microbiol.">
        <title>High frequency of phylogenetically diverse reductive dehalogenase-homologous genes in deep subseafloor sedimentary metagenomes.</title>
        <authorList>
            <person name="Kawai M."/>
            <person name="Futagami T."/>
            <person name="Toyoda A."/>
            <person name="Takaki Y."/>
            <person name="Nishi S."/>
            <person name="Hori S."/>
            <person name="Arai W."/>
            <person name="Tsubouchi T."/>
            <person name="Morono Y."/>
            <person name="Uchiyama I."/>
            <person name="Ito T."/>
            <person name="Fujiyama A."/>
            <person name="Inagaki F."/>
            <person name="Takami H."/>
        </authorList>
    </citation>
    <scope>NUCLEOTIDE SEQUENCE</scope>
    <source>
        <strain evidence="1">Expedition CK06-06</strain>
    </source>
</reference>
<comment type="caution">
    <text evidence="1">The sequence shown here is derived from an EMBL/GenBank/DDBJ whole genome shotgun (WGS) entry which is preliminary data.</text>
</comment>
<organism evidence="1">
    <name type="scientific">marine sediment metagenome</name>
    <dbReference type="NCBI Taxonomy" id="412755"/>
    <lineage>
        <taxon>unclassified sequences</taxon>
        <taxon>metagenomes</taxon>
        <taxon>ecological metagenomes</taxon>
    </lineage>
</organism>